<dbReference type="OrthoDB" id="10415435at2759"/>
<evidence type="ECO:0000256" key="2">
    <source>
        <dbReference type="SAM" id="SignalP"/>
    </source>
</evidence>
<organism evidence="3 4">
    <name type="scientific">Chlorella sorokiniana</name>
    <name type="common">Freshwater green alga</name>
    <dbReference type="NCBI Taxonomy" id="3076"/>
    <lineage>
        <taxon>Eukaryota</taxon>
        <taxon>Viridiplantae</taxon>
        <taxon>Chlorophyta</taxon>
        <taxon>core chlorophytes</taxon>
        <taxon>Trebouxiophyceae</taxon>
        <taxon>Chlorellales</taxon>
        <taxon>Chlorellaceae</taxon>
        <taxon>Chlorella clade</taxon>
        <taxon>Chlorella</taxon>
    </lineage>
</organism>
<accession>A0A2P6TGQ7</accession>
<dbReference type="Proteomes" id="UP000239899">
    <property type="component" value="Unassembled WGS sequence"/>
</dbReference>
<sequence>MAARRALALALAAALVVCAAAELPDSFENQDPPKFLSGLQTVFNNTSTEVEAVGFVLNGNFSFTYLDASHQGLATHSGRYLSWECLGDNGTYLALVELTITYSDGTQEGPMHVCEFGIYSAVDSYLYWARSPDECPTQDWPLWMNTLYREDPGADAVSRHYPRRSDTHHPPGEPVPDSLENEGAPEFLNVGLVYLHSASSGYGGAGGATGYILNGSYTLTYVVGEGTRTEIGRFLSWECAPQAPVNGTYRALVEVTTIGSNGTESEPRIECQTGMIDHQAEDGPWLDWAQSEDECPHYTNISLQLLSDARLTRLVNPCGDPTPEEGPYESPELDSPPQGDAPPDAVNVLGPGQEPPQSPLVPASERKIRPFTPGRQ</sequence>
<evidence type="ECO:0000313" key="4">
    <source>
        <dbReference type="Proteomes" id="UP000239899"/>
    </source>
</evidence>
<evidence type="ECO:0000256" key="1">
    <source>
        <dbReference type="SAM" id="MobiDB-lite"/>
    </source>
</evidence>
<feature type="region of interest" description="Disordered" evidence="1">
    <location>
        <begin position="314"/>
        <end position="376"/>
    </location>
</feature>
<gene>
    <name evidence="3" type="ORF">C2E21_7917</name>
</gene>
<proteinExistence type="predicted"/>
<feature type="chain" id="PRO_5015190859" evidence="2">
    <location>
        <begin position="22"/>
        <end position="376"/>
    </location>
</feature>
<protein>
    <submittedName>
        <fullName evidence="3">Uncharacterized protein</fullName>
    </submittedName>
</protein>
<name>A0A2P6TGQ7_CHLSO</name>
<feature type="signal peptide" evidence="2">
    <location>
        <begin position="1"/>
        <end position="21"/>
    </location>
</feature>
<keyword evidence="4" id="KW-1185">Reference proteome</keyword>
<reference evidence="3 4" key="1">
    <citation type="journal article" date="2018" name="Plant J.">
        <title>Genome sequences of Chlorella sorokiniana UTEX 1602 and Micractinium conductrix SAG 241.80: implications to maltose excretion by a green alga.</title>
        <authorList>
            <person name="Arriola M.B."/>
            <person name="Velmurugan N."/>
            <person name="Zhang Y."/>
            <person name="Plunkett M.H."/>
            <person name="Hondzo H."/>
            <person name="Barney B.M."/>
        </authorList>
    </citation>
    <scope>NUCLEOTIDE SEQUENCE [LARGE SCALE GENOMIC DNA]</scope>
    <source>
        <strain evidence="4">UTEX 1602</strain>
    </source>
</reference>
<feature type="region of interest" description="Disordered" evidence="1">
    <location>
        <begin position="156"/>
        <end position="178"/>
    </location>
</feature>
<keyword evidence="2" id="KW-0732">Signal</keyword>
<dbReference type="EMBL" id="LHPG02000017">
    <property type="protein sequence ID" value="PRW33286.1"/>
    <property type="molecule type" value="Genomic_DNA"/>
</dbReference>
<comment type="caution">
    <text evidence="3">The sequence shown here is derived from an EMBL/GenBank/DDBJ whole genome shotgun (WGS) entry which is preliminary data.</text>
</comment>
<evidence type="ECO:0000313" key="3">
    <source>
        <dbReference type="EMBL" id="PRW33286.1"/>
    </source>
</evidence>
<dbReference type="AlphaFoldDB" id="A0A2P6TGQ7"/>